<dbReference type="EMBL" id="JABZSQ010000018">
    <property type="protein sequence ID" value="MBF1414332.1"/>
    <property type="molecule type" value="Genomic_DNA"/>
</dbReference>
<reference evidence="2" key="1">
    <citation type="submission" date="2020-04" db="EMBL/GenBank/DDBJ databases">
        <title>Deep metagenomics examines the oral microbiome during advanced dental caries in children, revealing novel taxa and co-occurrences with host molecules.</title>
        <authorList>
            <person name="Baker J.L."/>
            <person name="Morton J.T."/>
            <person name="Dinis M."/>
            <person name="Alvarez R."/>
            <person name="Tran N.C."/>
            <person name="Knight R."/>
            <person name="Edlund A."/>
        </authorList>
    </citation>
    <scope>NUCLEOTIDE SEQUENCE</scope>
    <source>
        <strain evidence="2">JCVI_25_bin.9</strain>
    </source>
</reference>
<organism evidence="2 3">
    <name type="scientific">Prevotella histicola</name>
    <dbReference type="NCBI Taxonomy" id="470565"/>
    <lineage>
        <taxon>Bacteria</taxon>
        <taxon>Pseudomonadati</taxon>
        <taxon>Bacteroidota</taxon>
        <taxon>Bacteroidia</taxon>
        <taxon>Bacteroidales</taxon>
        <taxon>Prevotellaceae</taxon>
        <taxon>Prevotella</taxon>
    </lineage>
</organism>
<proteinExistence type="predicted"/>
<feature type="region of interest" description="Disordered" evidence="1">
    <location>
        <begin position="1"/>
        <end position="22"/>
    </location>
</feature>
<name>A0A930N5B7_9BACT</name>
<accession>A0A930N5B7</accession>
<evidence type="ECO:0000313" key="2">
    <source>
        <dbReference type="EMBL" id="MBF1414332.1"/>
    </source>
</evidence>
<evidence type="ECO:0000313" key="3">
    <source>
        <dbReference type="Proteomes" id="UP000757461"/>
    </source>
</evidence>
<comment type="caution">
    <text evidence="2">The sequence shown here is derived from an EMBL/GenBank/DDBJ whole genome shotgun (WGS) entry which is preliminary data.</text>
</comment>
<dbReference type="Proteomes" id="UP000757461">
    <property type="component" value="Unassembled WGS sequence"/>
</dbReference>
<gene>
    <name evidence="2" type="ORF">HXN33_02005</name>
</gene>
<sequence>MRKSQVKQSTGLEAENKDLLRKNMNDEEEDTFCYKLIEEGVYDVNKLECIIEYASTNKNIDKEALKWIINCVDRCYIYHKDEHDYYTIKNYSIEEENMWEGVWKERLLQALNE</sequence>
<dbReference type="AlphaFoldDB" id="A0A930N5B7"/>
<feature type="compositionally biased region" description="Polar residues" evidence="1">
    <location>
        <begin position="1"/>
        <end position="11"/>
    </location>
</feature>
<evidence type="ECO:0000256" key="1">
    <source>
        <dbReference type="SAM" id="MobiDB-lite"/>
    </source>
</evidence>
<protein>
    <submittedName>
        <fullName evidence="2">Uncharacterized protein</fullName>
    </submittedName>
</protein>